<protein>
    <recommendedName>
        <fullName evidence="3">DNA topoisomerase</fullName>
        <ecNumber evidence="3">5.6.2.1</ecNumber>
    </recommendedName>
</protein>
<comment type="caution">
    <text evidence="7">Lacks conserved residue(s) required for the propagation of feature annotation.</text>
</comment>
<dbReference type="GO" id="GO:0003917">
    <property type="term" value="F:DNA topoisomerase type I (single strand cut, ATP-independent) activity"/>
    <property type="evidence" value="ECO:0007669"/>
    <property type="project" value="UniProtKB-EC"/>
</dbReference>
<evidence type="ECO:0000256" key="1">
    <source>
        <dbReference type="ARBA" id="ARBA00000213"/>
    </source>
</evidence>
<dbReference type="InterPro" id="IPR013500">
    <property type="entry name" value="TopoI_cat_euk"/>
</dbReference>
<organism evidence="9 10">
    <name type="scientific">Caligus rogercresseyi</name>
    <name type="common">Sea louse</name>
    <dbReference type="NCBI Taxonomy" id="217165"/>
    <lineage>
        <taxon>Eukaryota</taxon>
        <taxon>Metazoa</taxon>
        <taxon>Ecdysozoa</taxon>
        <taxon>Arthropoda</taxon>
        <taxon>Crustacea</taxon>
        <taxon>Multicrustacea</taxon>
        <taxon>Hexanauplia</taxon>
        <taxon>Copepoda</taxon>
        <taxon>Siphonostomatoida</taxon>
        <taxon>Caligidae</taxon>
        <taxon>Caligus</taxon>
    </lineage>
</organism>
<dbReference type="GO" id="GO:0006260">
    <property type="term" value="P:DNA replication"/>
    <property type="evidence" value="ECO:0007669"/>
    <property type="project" value="TreeGrafter"/>
</dbReference>
<evidence type="ECO:0000259" key="8">
    <source>
        <dbReference type="SMART" id="SM00435"/>
    </source>
</evidence>
<dbReference type="PROSITE" id="PS52038">
    <property type="entry name" value="TOPO_IB_2"/>
    <property type="match status" value="1"/>
</dbReference>
<dbReference type="InterPro" id="IPR001631">
    <property type="entry name" value="TopoI"/>
</dbReference>
<name>A0A7T8QWL7_CALRO</name>
<dbReference type="EC" id="5.6.2.1" evidence="3"/>
<dbReference type="Proteomes" id="UP000595437">
    <property type="component" value="Chromosome 2"/>
</dbReference>
<evidence type="ECO:0000256" key="5">
    <source>
        <dbReference type="ARBA" id="ARBA00023125"/>
    </source>
</evidence>
<dbReference type="InterPro" id="IPR014711">
    <property type="entry name" value="TopoI_cat_a-hlx-sub_euk"/>
</dbReference>
<keyword evidence="4" id="KW-0799">Topoisomerase</keyword>
<evidence type="ECO:0000313" key="9">
    <source>
        <dbReference type="EMBL" id="QQP57815.1"/>
    </source>
</evidence>
<dbReference type="GO" id="GO:0007059">
    <property type="term" value="P:chromosome segregation"/>
    <property type="evidence" value="ECO:0007669"/>
    <property type="project" value="TreeGrafter"/>
</dbReference>
<dbReference type="PANTHER" id="PTHR10290">
    <property type="entry name" value="DNA TOPOISOMERASE I"/>
    <property type="match status" value="1"/>
</dbReference>
<proteinExistence type="inferred from homology"/>
<sequence length="223" mass="26349">MLNPSSKLKGEKDMMKYEKARELKSKIGKIRDDYVVDFKSKEMRVRQRSVALYFIDKLALRAGNEKDEDQADTWNTSHYTLRKTEFCVEFDFLGKDSIRYHNIVPVEKRVFKNLQLFMENKKGEDDLFDRLNTTILNEYLNSLMKGLTAKVFRTYNASLPYKNNSRNSQNPMIMELLYANTLVWIPTKLDRPLFEDERCVNKSENDVDIRKMGVSLHSPRLLR</sequence>
<evidence type="ECO:0000256" key="6">
    <source>
        <dbReference type="ARBA" id="ARBA00023235"/>
    </source>
</evidence>
<dbReference type="GO" id="GO:0005730">
    <property type="term" value="C:nucleolus"/>
    <property type="evidence" value="ECO:0007669"/>
    <property type="project" value="TreeGrafter"/>
</dbReference>
<dbReference type="InterPro" id="IPR051062">
    <property type="entry name" value="Topoisomerase_IB"/>
</dbReference>
<dbReference type="EMBL" id="CP045891">
    <property type="protein sequence ID" value="QQP57815.1"/>
    <property type="molecule type" value="Genomic_DNA"/>
</dbReference>
<dbReference type="AlphaFoldDB" id="A0A7T8QWL7"/>
<feature type="domain" description="DNA topoisomerase I eukaryotic-type" evidence="8">
    <location>
        <begin position="1"/>
        <end position="221"/>
    </location>
</feature>
<accession>A0A7T8QWL7</accession>
<dbReference type="InterPro" id="IPR011010">
    <property type="entry name" value="DNA_brk_join_enz"/>
</dbReference>
<keyword evidence="5 7" id="KW-0238">DNA-binding</keyword>
<dbReference type="Gene3D" id="3.90.15.10">
    <property type="entry name" value="Topoisomerase I, Chain A, domain 3"/>
    <property type="match status" value="1"/>
</dbReference>
<comment type="similarity">
    <text evidence="2">Belongs to the type IB topoisomerase family.</text>
</comment>
<dbReference type="GO" id="GO:0005694">
    <property type="term" value="C:chromosome"/>
    <property type="evidence" value="ECO:0007669"/>
    <property type="project" value="InterPro"/>
</dbReference>
<dbReference type="GO" id="GO:0006265">
    <property type="term" value="P:DNA topological change"/>
    <property type="evidence" value="ECO:0007669"/>
    <property type="project" value="InterPro"/>
</dbReference>
<evidence type="ECO:0000256" key="7">
    <source>
        <dbReference type="PROSITE-ProRule" id="PRU01382"/>
    </source>
</evidence>
<evidence type="ECO:0000256" key="4">
    <source>
        <dbReference type="ARBA" id="ARBA00023029"/>
    </source>
</evidence>
<reference evidence="10" key="1">
    <citation type="submission" date="2021-01" db="EMBL/GenBank/DDBJ databases">
        <title>Caligus Genome Assembly.</title>
        <authorList>
            <person name="Gallardo-Escarate C."/>
        </authorList>
    </citation>
    <scope>NUCLEOTIDE SEQUENCE [LARGE SCALE GENOMIC DNA]</scope>
</reference>
<dbReference type="PANTHER" id="PTHR10290:SF3">
    <property type="entry name" value="DNA TOPOISOMERASE 1"/>
    <property type="match status" value="1"/>
</dbReference>
<dbReference type="SMART" id="SM00435">
    <property type="entry name" value="TOPEUc"/>
    <property type="match status" value="1"/>
</dbReference>
<dbReference type="OrthoDB" id="47179at2759"/>
<keyword evidence="6 9" id="KW-0413">Isomerase</keyword>
<dbReference type="SUPFAM" id="SSF56349">
    <property type="entry name" value="DNA breaking-rejoining enzymes"/>
    <property type="match status" value="1"/>
</dbReference>
<comment type="catalytic activity">
    <reaction evidence="1">
        <text>ATP-independent breakage of single-stranded DNA, followed by passage and rejoining.</text>
        <dbReference type="EC" id="5.6.2.1"/>
    </reaction>
</comment>
<evidence type="ECO:0000313" key="10">
    <source>
        <dbReference type="Proteomes" id="UP000595437"/>
    </source>
</evidence>
<evidence type="ECO:0000256" key="3">
    <source>
        <dbReference type="ARBA" id="ARBA00012891"/>
    </source>
</evidence>
<gene>
    <name evidence="9" type="ORF">FKW44_002931</name>
</gene>
<dbReference type="GO" id="GO:0003677">
    <property type="term" value="F:DNA binding"/>
    <property type="evidence" value="ECO:0007669"/>
    <property type="project" value="UniProtKB-UniRule"/>
</dbReference>
<evidence type="ECO:0000256" key="2">
    <source>
        <dbReference type="ARBA" id="ARBA00006645"/>
    </source>
</evidence>
<dbReference type="InterPro" id="IPR013499">
    <property type="entry name" value="TopoI_euk"/>
</dbReference>
<keyword evidence="10" id="KW-1185">Reference proteome</keyword>
<dbReference type="Pfam" id="PF01028">
    <property type="entry name" value="Topoisom_I"/>
    <property type="match status" value="1"/>
</dbReference>
<dbReference type="FunFam" id="3.90.15.10:FF:000003">
    <property type="entry name" value="DNA topoisomerase I"/>
    <property type="match status" value="1"/>
</dbReference>
<dbReference type="PRINTS" id="PR00416">
    <property type="entry name" value="EUTPISMRASEI"/>
</dbReference>